<dbReference type="VEuPathDB" id="VectorBase:AFUN2_002010"/>
<reference evidence="2" key="1">
    <citation type="submission" date="2020-05" db="UniProtKB">
        <authorList>
            <consortium name="EnsemblMetazoa"/>
        </authorList>
    </citation>
    <scope>IDENTIFICATION</scope>
    <source>
        <strain evidence="2">FUMOZ</strain>
    </source>
</reference>
<evidence type="ECO:0000313" key="2">
    <source>
        <dbReference type="EnsemblMetazoa" id="AFUN019150-PA"/>
    </source>
</evidence>
<organism evidence="2">
    <name type="scientific">Anopheles funestus</name>
    <name type="common">African malaria mosquito</name>
    <dbReference type="NCBI Taxonomy" id="62324"/>
    <lineage>
        <taxon>Eukaryota</taxon>
        <taxon>Metazoa</taxon>
        <taxon>Ecdysozoa</taxon>
        <taxon>Arthropoda</taxon>
        <taxon>Hexapoda</taxon>
        <taxon>Insecta</taxon>
        <taxon>Pterygota</taxon>
        <taxon>Neoptera</taxon>
        <taxon>Endopterygota</taxon>
        <taxon>Diptera</taxon>
        <taxon>Nematocera</taxon>
        <taxon>Culicoidea</taxon>
        <taxon>Culicidae</taxon>
        <taxon>Anophelinae</taxon>
        <taxon>Anopheles</taxon>
    </lineage>
</organism>
<dbReference type="Gene3D" id="1.25.40.20">
    <property type="entry name" value="Ankyrin repeat-containing domain"/>
    <property type="match status" value="2"/>
</dbReference>
<dbReference type="SUPFAM" id="SSF48403">
    <property type="entry name" value="Ankyrin repeat"/>
    <property type="match status" value="1"/>
</dbReference>
<sequence length="1695" mass="197112">MSGKANRFGSRKQTYRSTPIQFDPDTRTHSAEPLPEHVSSDKARHSRHGDSYQRELGLVIMLRAFRMYQQDRDFNFEVTMEDPAGGDFDDIMFRYESPRLSTGTVSVQAKHKRLPRSEKSKLTKEMLLPSRNSDKNPFSITRYFLSFLQVDRKLKTNTHTYVLCTNAWLDKNLEKSLMVKRDRVDDWLQFSNDIEATCYQINRNKVDKELKEKLINLCALELAKQVSNGTVIAFEDSLHRAFATMINDCVQSSVPENSTVASGIFRFNEDFLNADPSSSDLGMFRDGFKKAYTKFIKNDNSHDMKELVLKIDMKSFTSATTEGESLDRNLQKFYKSFVLVCNSLKEDELRGKVTDLLPKWCNSPVVMDSLHELLCNAMSSETPKPIKLSCIKEMFITKAANINFTKFERDSNDYLEGLRLKYPYIEIEPGRLNGSAFAVFLKDVATGGVYEFKSRIDLKVSSLIVAQTLSLFEWKTLFVDSSKLEEKENLMEILQDLLSYNRDVNHPTVKVITFVGKPNHGSIDAIEKLSKQYNQKFIVIEKMLEKQNEDNHCERFYVNDLMPEASRQLFKNNVQKKIFGTVVSLNRIVDESDDLCFVLALLESFDQSSEMNDNRNNCSYEKIKHCYIHRHYEPDDDNERDKSVTQYMHHNRNDLPYSKHEDVSFREMAKFIDNTNSTLPDVQRVFDMNEEDPVPPGFQAGDREKVFVFLNDAGHGKTSYFTWLAWRLSQQDGALYVVKFNGVEYSTDFERLENGDLQNMNDTGIVRFLYRLVHLALFVPSVNRQTDEETDVHRDEANQCAQLLSIVNGEIVLNEKTKELPMKQLIELRLFRTKFNEHQLVLIMDGFDEIGYKHVVMQCFTWFAKFEGIRNIYLSSRPYEFKAFRNSFKKCNINRLKPFSRDDVILSLHKYFQKNVDDYKHCKKEQCTYVLTVLYIVITNILSDLTIVPLLLCLAQDTLLPVLMKHINFKLYTMSKHMLTIDEKLDSMQLVERFIDRKLHILNTDKSGTTDAAVKTPVAKKRIERSNKQIKNRHVLLAMCAIFDKNDRKKLLSPVEQESVTEMIEDVIKGEEKTGIIEGIRDGVPQFVHRIFAEYFAACWLSENIKRFQTEPVFRSQVIWSPSLKKTRAFFDRMILKESEGCDLHWAVMNKSLGQVRKILRENRSAIDVKDKVGRLSLHLVDLCEVYDEVFSEDVIADLANETDSLFQWNALDYAFIQNNGLAIQYLLKCGVRLNVEILFQQLYSNDVDDLFFQGIRYVSYLKEHAKQTDTANAIRTRLVKYLIYDRKLDIYSPRTKLKSLSVLEFCFAWNLSEELRQFITLSGLVFDGWVHRLLHWAFRRKAHDIIIYLVDRCKFSLPWINDIHVGFNQDLIACAKRAIERNQAELFKMIFQQLCARHMSEAVDEKDIIDESIVQIENDTIEIQVSFFDECCVLSNIDVNHALPKYSLLDGINVDEIFVKFLGRAIHVGNVRMVSYILQKTKMVVTNQLIVTIMRLLPTSQPIYHKKCMPAFQHLLNKTVDLHSVDQEGRNLFHMIAQNGCFYMLPCLIAKGFEPKQINALNHWNGFHYLVSCADHFSSRVPKALVFLRQLGHMDGFKTLSKTGESVFDIAITNEHYIAAQMLFEAEYCNLSYSEKVDAVMDIMQQMLLKHDVEYILDFLFNSWYTLTYFDFELLKDEMWHAVYSSIVEQIPVV</sequence>
<dbReference type="STRING" id="62324.A0A4Y0BGK2"/>
<feature type="region of interest" description="Disordered" evidence="1">
    <location>
        <begin position="1"/>
        <end position="50"/>
    </location>
</feature>
<name>A0A4Y0BGK2_ANOFN</name>
<accession>A0A4Y0BGK2</accession>
<proteinExistence type="predicted"/>
<dbReference type="InterPro" id="IPR036770">
    <property type="entry name" value="Ankyrin_rpt-contain_sf"/>
</dbReference>
<protein>
    <recommendedName>
        <fullName evidence="3">NACHT domain-containing protein</fullName>
    </recommendedName>
</protein>
<dbReference type="EnsemblMetazoa" id="AFUN019150-RA">
    <property type="protein sequence ID" value="AFUN019150-PA"/>
    <property type="gene ID" value="AFUN019150"/>
</dbReference>
<feature type="compositionally biased region" description="Basic and acidic residues" evidence="1">
    <location>
        <begin position="24"/>
        <end position="50"/>
    </location>
</feature>
<evidence type="ECO:0008006" key="3">
    <source>
        <dbReference type="Google" id="ProtNLM"/>
    </source>
</evidence>
<evidence type="ECO:0000256" key="1">
    <source>
        <dbReference type="SAM" id="MobiDB-lite"/>
    </source>
</evidence>
<dbReference type="VEuPathDB" id="VectorBase:AFUN019150"/>